<dbReference type="InterPro" id="IPR018754">
    <property type="entry name" value="RovC-like_DNA-bd"/>
</dbReference>
<organism evidence="2 3">
    <name type="scientific">Sphingopyxis indica</name>
    <dbReference type="NCBI Taxonomy" id="436663"/>
    <lineage>
        <taxon>Bacteria</taxon>
        <taxon>Pseudomonadati</taxon>
        <taxon>Pseudomonadota</taxon>
        <taxon>Alphaproteobacteria</taxon>
        <taxon>Sphingomonadales</taxon>
        <taxon>Sphingomonadaceae</taxon>
        <taxon>Sphingopyxis</taxon>
    </lineage>
</organism>
<proteinExistence type="predicted"/>
<dbReference type="Proteomes" id="UP000198339">
    <property type="component" value="Unassembled WGS sequence"/>
</dbReference>
<dbReference type="OrthoDB" id="7772848at2"/>
<dbReference type="AlphaFoldDB" id="A0A239IKT2"/>
<reference evidence="2 3" key="1">
    <citation type="submission" date="2017-06" db="EMBL/GenBank/DDBJ databases">
        <authorList>
            <person name="Kim H.J."/>
            <person name="Triplett B.A."/>
        </authorList>
    </citation>
    <scope>NUCLEOTIDE SEQUENCE [LARGE SCALE GENOMIC DNA]</scope>
    <source>
        <strain evidence="2 3">DS15</strain>
    </source>
</reference>
<gene>
    <name evidence="2" type="ORF">SAMN06295955_10830</name>
</gene>
<feature type="domain" description="T6SS Transcription factor RovC-like DNA binding" evidence="1">
    <location>
        <begin position="15"/>
        <end position="118"/>
    </location>
</feature>
<keyword evidence="3" id="KW-1185">Reference proteome</keyword>
<dbReference type="RefSeq" id="WP_089216163.1">
    <property type="nucleotide sequence ID" value="NZ_FZPA01000008.1"/>
</dbReference>
<dbReference type="Pfam" id="PF10074">
    <property type="entry name" value="RovC_DNA-bd"/>
    <property type="match status" value="1"/>
</dbReference>
<protein>
    <submittedName>
        <fullName evidence="2">Uncharacterized conserved protein</fullName>
    </submittedName>
</protein>
<evidence type="ECO:0000259" key="1">
    <source>
        <dbReference type="Pfam" id="PF10074"/>
    </source>
</evidence>
<dbReference type="EMBL" id="FZPA01000008">
    <property type="protein sequence ID" value="SNS93848.1"/>
    <property type="molecule type" value="Genomic_DNA"/>
</dbReference>
<evidence type="ECO:0000313" key="3">
    <source>
        <dbReference type="Proteomes" id="UP000198339"/>
    </source>
</evidence>
<sequence length="123" mass="14015">MAEHGADPSAPIGLVIAIGSDTDDRIETVGRFWSALQKNKPREDPRATPQRRHRLRQMLRAIDAWMEAVPYRRIAAVLFPDDDIEARSWVGNPVRETTIRLVRDGKSLVNGGYRALLRRSRRS</sequence>
<accession>A0A239IKT2</accession>
<evidence type="ECO:0000313" key="2">
    <source>
        <dbReference type="EMBL" id="SNS93848.1"/>
    </source>
</evidence>
<name>A0A239IKT2_9SPHN</name>